<comment type="cofactor">
    <cofactor evidence="1">
        <name>Mg(2+)</name>
        <dbReference type="ChEBI" id="CHEBI:18420"/>
    </cofactor>
</comment>
<evidence type="ECO:0000256" key="7">
    <source>
        <dbReference type="ARBA" id="ARBA00022842"/>
    </source>
</evidence>
<evidence type="ECO:0000256" key="9">
    <source>
        <dbReference type="RuleBase" id="RU003953"/>
    </source>
</evidence>
<dbReference type="Proteomes" id="UP000773462">
    <property type="component" value="Unassembled WGS sequence"/>
</dbReference>
<evidence type="ECO:0000256" key="2">
    <source>
        <dbReference type="ARBA" id="ARBA00022679"/>
    </source>
</evidence>
<dbReference type="InterPro" id="IPR032828">
    <property type="entry name" value="PolyA_RNA-bd"/>
</dbReference>
<evidence type="ECO:0000313" key="14">
    <source>
        <dbReference type="EMBL" id="MBP2110827.1"/>
    </source>
</evidence>
<dbReference type="Gene3D" id="1.10.246.80">
    <property type="match status" value="1"/>
</dbReference>
<comment type="similarity">
    <text evidence="9">Belongs to the tRNA nucleotidyltransferase/poly(A) polymerase family.</text>
</comment>
<feature type="region of interest" description="Disordered" evidence="10">
    <location>
        <begin position="405"/>
        <end position="427"/>
    </location>
</feature>
<keyword evidence="14" id="KW-0378">Hydrolase</keyword>
<protein>
    <submittedName>
        <fullName evidence="14">tRNA nucleotidyltransferase (CCA-adding enzyme)</fullName>
        <ecNumber evidence="14">2.7.7.72</ecNumber>
        <ecNumber evidence="14">3.1.3.-</ecNumber>
        <ecNumber evidence="14">3.1.4.-</ecNumber>
    </submittedName>
</protein>
<comment type="caution">
    <text evidence="14">The sequence shown here is derived from an EMBL/GenBank/DDBJ whole genome shotgun (WGS) entry which is preliminary data.</text>
</comment>
<sequence length="535" mass="56198">MEWRMAPPGMAEAAGTVVAGLVAGGHEAYFVGGCLRDELLGRPVHDIDITTSALPEEVMSLFPRCVPTGLAHGTITVLQEGYSLEVTTYRTESGYADHRRPEHVVFVRDVREDLRRRDFTINAICCGLDGGRIDPFGGERDLKLRVIRCVGEAEERFEEDALRMLRCVRFASVLDFAIAKNTWRGLLRQRDKLAHIAVERVRAEVERILEGPHPQRGLGLLLRSGLLPRGKAPFPWTGRDLAAAAARLAGLGNLESARLRWALLLHALGSSAQCADELLRAWTFPGATRTGVVAVLRVREAWDAALSSARPQASGAGERLRRRWIAAVLGHGQSAAEGWLTLLEAAGPDAASAVGAGARGPAAGVPVTAAVAPATAEDVPAADAGAPARSAGVPATAPVAPATAEDVPAADAGAPARSAGVPATAPVAPATTEDVPAADAGAPARSAGVPDAPTMASSIPPVTTRLLRSWTAEMPIRTLAELAVSGHEVTAALEKRPGPWLGVLLNQLLLAVAAGDLANDNQLLLQAAQRMDRDE</sequence>
<dbReference type="Gene3D" id="3.30.460.10">
    <property type="entry name" value="Beta Polymerase, domain 2"/>
    <property type="match status" value="1"/>
</dbReference>
<evidence type="ECO:0000256" key="10">
    <source>
        <dbReference type="SAM" id="MobiDB-lite"/>
    </source>
</evidence>
<keyword evidence="6" id="KW-0547">Nucleotide-binding</keyword>
<evidence type="ECO:0000256" key="5">
    <source>
        <dbReference type="ARBA" id="ARBA00022723"/>
    </source>
</evidence>
<keyword evidence="3" id="KW-0819">tRNA processing</keyword>
<dbReference type="InterPro" id="IPR043519">
    <property type="entry name" value="NT_sf"/>
</dbReference>
<dbReference type="GO" id="GO:0004810">
    <property type="term" value="F:CCA tRNA nucleotidyltransferase activity"/>
    <property type="evidence" value="ECO:0007669"/>
    <property type="project" value="UniProtKB-EC"/>
</dbReference>
<dbReference type="EC" id="3.1.4.-" evidence="14"/>
<dbReference type="RefSeq" id="WP_209869952.1">
    <property type="nucleotide sequence ID" value="NZ_JAGGLV010000002.1"/>
</dbReference>
<feature type="domain" description="Poly A polymerase head" evidence="11">
    <location>
        <begin position="28"/>
        <end position="148"/>
    </location>
</feature>
<dbReference type="InterPro" id="IPR050264">
    <property type="entry name" value="Bact_CCA-adding_enz_type3_sf"/>
</dbReference>
<evidence type="ECO:0000259" key="11">
    <source>
        <dbReference type="Pfam" id="PF01743"/>
    </source>
</evidence>
<evidence type="ECO:0000259" key="13">
    <source>
        <dbReference type="Pfam" id="PF13735"/>
    </source>
</evidence>
<keyword evidence="7" id="KW-0460">Magnesium</keyword>
<name>A0ABS4NL98_9BACL</name>
<gene>
    <name evidence="14" type="ORF">J2Z70_000967</name>
</gene>
<dbReference type="Pfam" id="PF13735">
    <property type="entry name" value="tRNA_NucTran2_2"/>
    <property type="match status" value="1"/>
</dbReference>
<dbReference type="EC" id="2.7.7.72" evidence="14"/>
<evidence type="ECO:0000256" key="1">
    <source>
        <dbReference type="ARBA" id="ARBA00001946"/>
    </source>
</evidence>
<keyword evidence="8 9" id="KW-0694">RNA-binding</keyword>
<keyword evidence="2 9" id="KW-0808">Transferase</keyword>
<feature type="domain" description="CCA-adding enzyme C-terminal" evidence="13">
    <location>
        <begin position="469"/>
        <end position="528"/>
    </location>
</feature>
<evidence type="ECO:0000256" key="8">
    <source>
        <dbReference type="ARBA" id="ARBA00022884"/>
    </source>
</evidence>
<dbReference type="PANTHER" id="PTHR46173:SF1">
    <property type="entry name" value="CCA TRNA NUCLEOTIDYLTRANSFERASE 1, MITOCHONDRIAL"/>
    <property type="match status" value="1"/>
</dbReference>
<dbReference type="PANTHER" id="PTHR46173">
    <property type="entry name" value="CCA TRNA NUCLEOTIDYLTRANSFERASE 1, MITOCHONDRIAL"/>
    <property type="match status" value="1"/>
</dbReference>
<keyword evidence="4 14" id="KW-0548">Nucleotidyltransferase</keyword>
<dbReference type="EMBL" id="JAGGLV010000002">
    <property type="protein sequence ID" value="MBP2110827.1"/>
    <property type="molecule type" value="Genomic_DNA"/>
</dbReference>
<dbReference type="SUPFAM" id="SSF81301">
    <property type="entry name" value="Nucleotidyltransferase"/>
    <property type="match status" value="1"/>
</dbReference>
<evidence type="ECO:0000256" key="3">
    <source>
        <dbReference type="ARBA" id="ARBA00022694"/>
    </source>
</evidence>
<feature type="domain" description="tRNA nucleotidyltransferase/poly(A) polymerase RNA and SrmB- binding" evidence="12">
    <location>
        <begin position="175"/>
        <end position="227"/>
    </location>
</feature>
<organism evidence="14 15">
    <name type="scientific">Paenibacillus silagei</name>
    <dbReference type="NCBI Taxonomy" id="1670801"/>
    <lineage>
        <taxon>Bacteria</taxon>
        <taxon>Bacillati</taxon>
        <taxon>Bacillota</taxon>
        <taxon>Bacilli</taxon>
        <taxon>Bacillales</taxon>
        <taxon>Paenibacillaceae</taxon>
        <taxon>Paenibacillus</taxon>
    </lineage>
</organism>
<evidence type="ECO:0000259" key="12">
    <source>
        <dbReference type="Pfam" id="PF12627"/>
    </source>
</evidence>
<dbReference type="NCBIfam" id="NF009814">
    <property type="entry name" value="PRK13299.1"/>
    <property type="match status" value="1"/>
</dbReference>
<feature type="compositionally biased region" description="Low complexity" evidence="10">
    <location>
        <begin position="437"/>
        <end position="449"/>
    </location>
</feature>
<dbReference type="Pfam" id="PF01743">
    <property type="entry name" value="PolyA_pol"/>
    <property type="match status" value="1"/>
</dbReference>
<feature type="region of interest" description="Disordered" evidence="10">
    <location>
        <begin position="437"/>
        <end position="456"/>
    </location>
</feature>
<dbReference type="EC" id="3.1.3.-" evidence="14"/>
<evidence type="ECO:0000256" key="6">
    <source>
        <dbReference type="ARBA" id="ARBA00022741"/>
    </source>
</evidence>
<dbReference type="InterPro" id="IPR002646">
    <property type="entry name" value="PolA_pol_head_dom"/>
</dbReference>
<dbReference type="InterPro" id="IPR032810">
    <property type="entry name" value="CCA-adding_enz_C"/>
</dbReference>
<reference evidence="14 15" key="1">
    <citation type="submission" date="2021-03" db="EMBL/GenBank/DDBJ databases">
        <title>Genomic Encyclopedia of Type Strains, Phase IV (KMG-IV): sequencing the most valuable type-strain genomes for metagenomic binning, comparative biology and taxonomic classification.</title>
        <authorList>
            <person name="Goeker M."/>
        </authorList>
    </citation>
    <scope>NUCLEOTIDE SEQUENCE [LARGE SCALE GENOMIC DNA]</scope>
    <source>
        <strain evidence="14 15">DSM 101953</strain>
    </source>
</reference>
<keyword evidence="5" id="KW-0479">Metal-binding</keyword>
<dbReference type="GO" id="GO:0016787">
    <property type="term" value="F:hydrolase activity"/>
    <property type="evidence" value="ECO:0007669"/>
    <property type="project" value="UniProtKB-KW"/>
</dbReference>
<dbReference type="SUPFAM" id="SSF81891">
    <property type="entry name" value="Poly A polymerase C-terminal region-like"/>
    <property type="match status" value="2"/>
</dbReference>
<dbReference type="CDD" id="cd05398">
    <property type="entry name" value="NT_ClassII-CCAase"/>
    <property type="match status" value="1"/>
</dbReference>
<evidence type="ECO:0000313" key="15">
    <source>
        <dbReference type="Proteomes" id="UP000773462"/>
    </source>
</evidence>
<keyword evidence="15" id="KW-1185">Reference proteome</keyword>
<dbReference type="Pfam" id="PF12627">
    <property type="entry name" value="PolyA_pol_RNAbd"/>
    <property type="match status" value="1"/>
</dbReference>
<proteinExistence type="inferred from homology"/>
<dbReference type="Gene3D" id="1.10.3090.10">
    <property type="entry name" value="cca-adding enzyme, domain 2"/>
    <property type="match status" value="1"/>
</dbReference>
<evidence type="ECO:0000256" key="4">
    <source>
        <dbReference type="ARBA" id="ARBA00022695"/>
    </source>
</evidence>
<accession>A0ABS4NL98</accession>